<protein>
    <recommendedName>
        <fullName evidence="2">J domain-containing protein</fullName>
    </recommendedName>
</protein>
<evidence type="ECO:0000313" key="3">
    <source>
        <dbReference type="EMBL" id="CAD9200865.1"/>
    </source>
</evidence>
<feature type="compositionally biased region" description="Basic and acidic residues" evidence="1">
    <location>
        <begin position="265"/>
        <end position="287"/>
    </location>
</feature>
<organism evidence="3">
    <name type="scientific">Tetraselmis chuii</name>
    <dbReference type="NCBI Taxonomy" id="63592"/>
    <lineage>
        <taxon>Eukaryota</taxon>
        <taxon>Viridiplantae</taxon>
        <taxon>Chlorophyta</taxon>
        <taxon>core chlorophytes</taxon>
        <taxon>Chlorodendrophyceae</taxon>
        <taxon>Chlorodendrales</taxon>
        <taxon>Chlorodendraceae</taxon>
        <taxon>Tetraselmis</taxon>
    </lineage>
</organism>
<sequence>MAETPTAAAPTTTTEPPEPHEEIKDDTLEAIEALPENADQLLKEFFVEVKETDRDNEVIRILEAFKLNPFDQLGVRYDATVDQINSKYRGSSLLIHPDKCKHVNARDAFEVLRRAHKTLLEEEKRNHLIYLLNYSRDLVRKERKKATKHDAAIRLAASLHERGREGVEEEWEKTEDFHEKWRDKSYDVLAKAEFRKRKLETRLKEDQLRLEEDETTARERMKSQREHNKKWEETRDVRVGGWRDFMTKNKTKKQKGAIGGLRPPKLKEEDAEKTYVQRPVGREEFRPKQAHNPKVHRK</sequence>
<dbReference type="PRINTS" id="PR00625">
    <property type="entry name" value="JDOMAIN"/>
</dbReference>
<dbReference type="PANTHER" id="PTHR46620:SF1">
    <property type="entry name" value="J DOMAIN-CONTAINING PROTEIN SPF31"/>
    <property type="match status" value="1"/>
</dbReference>
<dbReference type="InterPro" id="IPR036869">
    <property type="entry name" value="J_dom_sf"/>
</dbReference>
<dbReference type="PANTHER" id="PTHR46620">
    <property type="entry name" value="J DOMAIN-CONTAINING PROTEIN SPF31"/>
    <property type="match status" value="1"/>
</dbReference>
<evidence type="ECO:0000256" key="1">
    <source>
        <dbReference type="SAM" id="MobiDB-lite"/>
    </source>
</evidence>
<feature type="region of interest" description="Disordered" evidence="1">
    <location>
        <begin position="212"/>
        <end position="298"/>
    </location>
</feature>
<dbReference type="AlphaFoldDB" id="A0A7S1SJI9"/>
<proteinExistence type="predicted"/>
<dbReference type="PROSITE" id="PS50076">
    <property type="entry name" value="DNAJ_2"/>
    <property type="match status" value="1"/>
</dbReference>
<dbReference type="EMBL" id="HBGG01006371">
    <property type="protein sequence ID" value="CAD9200865.1"/>
    <property type="molecule type" value="Transcribed_RNA"/>
</dbReference>
<feature type="compositionally biased region" description="Basic residues" evidence="1">
    <location>
        <begin position="288"/>
        <end position="298"/>
    </location>
</feature>
<gene>
    <name evidence="3" type="ORF">TCHU04912_LOCUS3098</name>
</gene>
<dbReference type="Gene3D" id="1.10.287.110">
    <property type="entry name" value="DnaJ domain"/>
    <property type="match status" value="1"/>
</dbReference>
<dbReference type="SUPFAM" id="SSF46565">
    <property type="entry name" value="Chaperone J-domain"/>
    <property type="match status" value="1"/>
</dbReference>
<dbReference type="Pfam" id="PF00226">
    <property type="entry name" value="DnaJ"/>
    <property type="match status" value="1"/>
</dbReference>
<dbReference type="CDD" id="cd06257">
    <property type="entry name" value="DnaJ"/>
    <property type="match status" value="1"/>
</dbReference>
<dbReference type="InterPro" id="IPR001623">
    <property type="entry name" value="DnaJ_domain"/>
</dbReference>
<evidence type="ECO:0000259" key="2">
    <source>
        <dbReference type="PROSITE" id="PS50076"/>
    </source>
</evidence>
<reference evidence="3" key="1">
    <citation type="submission" date="2021-01" db="EMBL/GenBank/DDBJ databases">
        <authorList>
            <person name="Corre E."/>
            <person name="Pelletier E."/>
            <person name="Niang G."/>
            <person name="Scheremetjew M."/>
            <person name="Finn R."/>
            <person name="Kale V."/>
            <person name="Holt S."/>
            <person name="Cochrane G."/>
            <person name="Meng A."/>
            <person name="Brown T."/>
            <person name="Cohen L."/>
        </authorList>
    </citation>
    <scope>NUCLEOTIDE SEQUENCE</scope>
    <source>
        <strain evidence="3">PLY429</strain>
    </source>
</reference>
<name>A0A7S1SJI9_9CHLO</name>
<feature type="compositionally biased region" description="Low complexity" evidence="1">
    <location>
        <begin position="1"/>
        <end position="15"/>
    </location>
</feature>
<accession>A0A7S1SJI9</accession>
<feature type="domain" description="J" evidence="2">
    <location>
        <begin position="68"/>
        <end position="124"/>
    </location>
</feature>
<dbReference type="SMART" id="SM00271">
    <property type="entry name" value="DnaJ"/>
    <property type="match status" value="1"/>
</dbReference>
<feature type="region of interest" description="Disordered" evidence="1">
    <location>
        <begin position="1"/>
        <end position="23"/>
    </location>
</feature>
<feature type="compositionally biased region" description="Basic and acidic residues" evidence="1">
    <location>
        <begin position="212"/>
        <end position="238"/>
    </location>
</feature>